<keyword evidence="4" id="KW-0804">Transcription</keyword>
<dbReference type="InterPro" id="IPR000847">
    <property type="entry name" value="LysR_HTH_N"/>
</dbReference>
<dbReference type="Pfam" id="PF00126">
    <property type="entry name" value="HTH_1"/>
    <property type="match status" value="1"/>
</dbReference>
<dbReference type="Pfam" id="PF03466">
    <property type="entry name" value="LysR_substrate"/>
    <property type="match status" value="1"/>
</dbReference>
<keyword evidence="8" id="KW-1185">Reference proteome</keyword>
<dbReference type="SUPFAM" id="SSF46785">
    <property type="entry name" value="Winged helix' DNA-binding domain"/>
    <property type="match status" value="1"/>
</dbReference>
<comment type="caution">
    <text evidence="7">The sequence shown here is derived from an EMBL/GenBank/DDBJ whole genome shotgun (WGS) entry which is preliminary data.</text>
</comment>
<dbReference type="InterPro" id="IPR036388">
    <property type="entry name" value="WH-like_DNA-bd_sf"/>
</dbReference>
<evidence type="ECO:0000256" key="2">
    <source>
        <dbReference type="ARBA" id="ARBA00023015"/>
    </source>
</evidence>
<feature type="domain" description="HTH lysR-type" evidence="6">
    <location>
        <begin position="1"/>
        <end position="58"/>
    </location>
</feature>
<evidence type="ECO:0000259" key="6">
    <source>
        <dbReference type="PROSITE" id="PS50931"/>
    </source>
</evidence>
<dbReference type="Gene3D" id="1.10.10.10">
    <property type="entry name" value="Winged helix-like DNA-binding domain superfamily/Winged helix DNA-binding domain"/>
    <property type="match status" value="1"/>
</dbReference>
<comment type="similarity">
    <text evidence="1">Belongs to the LysR transcriptional regulatory family.</text>
</comment>
<dbReference type="PRINTS" id="PR00039">
    <property type="entry name" value="HTHLYSR"/>
</dbReference>
<feature type="compositionally biased region" description="Basic and acidic residues" evidence="5">
    <location>
        <begin position="184"/>
        <end position="193"/>
    </location>
</feature>
<feature type="region of interest" description="Disordered" evidence="5">
    <location>
        <begin position="172"/>
        <end position="196"/>
    </location>
</feature>
<dbReference type="InterPro" id="IPR050950">
    <property type="entry name" value="HTH-type_LysR_regulators"/>
</dbReference>
<organism evidence="7 8">
    <name type="scientific">Geodermatophilus arenarius</name>
    <dbReference type="NCBI Taxonomy" id="1137990"/>
    <lineage>
        <taxon>Bacteria</taxon>
        <taxon>Bacillati</taxon>
        <taxon>Actinomycetota</taxon>
        <taxon>Actinomycetes</taxon>
        <taxon>Geodermatophilales</taxon>
        <taxon>Geodermatophilaceae</taxon>
        <taxon>Geodermatophilus</taxon>
    </lineage>
</organism>
<keyword evidence="3" id="KW-0238">DNA-binding</keyword>
<feature type="compositionally biased region" description="Pro residues" evidence="5">
    <location>
        <begin position="174"/>
        <end position="183"/>
    </location>
</feature>
<evidence type="ECO:0000313" key="8">
    <source>
        <dbReference type="Proteomes" id="UP001596025"/>
    </source>
</evidence>
<dbReference type="SUPFAM" id="SSF53850">
    <property type="entry name" value="Periplasmic binding protein-like II"/>
    <property type="match status" value="1"/>
</dbReference>
<evidence type="ECO:0000256" key="5">
    <source>
        <dbReference type="SAM" id="MobiDB-lite"/>
    </source>
</evidence>
<evidence type="ECO:0000256" key="4">
    <source>
        <dbReference type="ARBA" id="ARBA00023163"/>
    </source>
</evidence>
<protein>
    <submittedName>
        <fullName evidence="7">LysR family transcriptional regulator</fullName>
    </submittedName>
</protein>
<dbReference type="InterPro" id="IPR005119">
    <property type="entry name" value="LysR_subst-bd"/>
</dbReference>
<dbReference type="PANTHER" id="PTHR30419">
    <property type="entry name" value="HTH-TYPE TRANSCRIPTIONAL REGULATOR YBHD"/>
    <property type="match status" value="1"/>
</dbReference>
<keyword evidence="2" id="KW-0805">Transcription regulation</keyword>
<reference evidence="8" key="1">
    <citation type="journal article" date="2019" name="Int. J. Syst. Evol. Microbiol.">
        <title>The Global Catalogue of Microorganisms (GCM) 10K type strain sequencing project: providing services to taxonomists for standard genome sequencing and annotation.</title>
        <authorList>
            <consortium name="The Broad Institute Genomics Platform"/>
            <consortium name="The Broad Institute Genome Sequencing Center for Infectious Disease"/>
            <person name="Wu L."/>
            <person name="Ma J."/>
        </authorList>
    </citation>
    <scope>NUCLEOTIDE SEQUENCE [LARGE SCALE GENOMIC DNA]</scope>
    <source>
        <strain evidence="8">CCUG 62763</strain>
    </source>
</reference>
<evidence type="ECO:0000256" key="1">
    <source>
        <dbReference type="ARBA" id="ARBA00009437"/>
    </source>
</evidence>
<dbReference type="InterPro" id="IPR036390">
    <property type="entry name" value="WH_DNA-bd_sf"/>
</dbReference>
<evidence type="ECO:0000256" key="3">
    <source>
        <dbReference type="ARBA" id="ARBA00023125"/>
    </source>
</evidence>
<gene>
    <name evidence="7" type="ORF">ACFO3M_01855</name>
</gene>
<dbReference type="RefSeq" id="WP_387985602.1">
    <property type="nucleotide sequence ID" value="NZ_JBHSGR010000001.1"/>
</dbReference>
<accession>A0ABV9LD98</accession>
<dbReference type="PROSITE" id="PS50931">
    <property type="entry name" value="HTH_LYSR"/>
    <property type="match status" value="1"/>
</dbReference>
<dbReference type="Gene3D" id="3.40.190.290">
    <property type="match status" value="1"/>
</dbReference>
<evidence type="ECO:0000313" key="7">
    <source>
        <dbReference type="EMBL" id="MFC4692123.1"/>
    </source>
</evidence>
<proteinExistence type="inferred from homology"/>
<dbReference type="Proteomes" id="UP001596025">
    <property type="component" value="Unassembled WGS sequence"/>
</dbReference>
<dbReference type="EMBL" id="JBHSGR010000001">
    <property type="protein sequence ID" value="MFC4692123.1"/>
    <property type="molecule type" value="Genomic_DNA"/>
</dbReference>
<name>A0ABV9LD98_9ACTN</name>
<sequence>MDVRQLTYFLAVVETMNFGRAAEQLYIAQPSLSQAIGTLERELGVPLFHRVGRGIVLSDAGAQLVEPARQVVRDLEAARAAAQSVRGLQRGRVELVAMPSPGMEPLSTLIRDFTAAHPAMTVTADAAFTPEEVVQAVKTGRAELGLLGAASPPHTGGLRALLIEDQPLVLVSPPEDPLPGDPAPPEHGDRRPLGDPAVRTVDRAALAGTRLIVSRHGSLVRGLVDDVLASGVDARIVVEVEHRTSILPLVLAGVGHAVLPSSWTPLAQRSGALVRRIEPAVLLRIALVSRTGALTPAARAFVACVEQYVSDAEAGTGRADR</sequence>